<evidence type="ECO:0000313" key="1">
    <source>
        <dbReference type="EMBL" id="KAK5837874.1"/>
    </source>
</evidence>
<keyword evidence="2" id="KW-1185">Reference proteome</keyword>
<proteinExistence type="predicted"/>
<sequence>MRRNDLALQFTSTGDGVLLQVLHDQGFLHSICHDFLLCIRCSRLLAYTTLLLDRSLRSYNEASNRTYDQIQVYPIQHRKTGQRNIPVRKVPLVAVVLVGIEPRPVWITTYFITKHKFSLTLFIHIFKDMIKDFGGLLGSNEEPSMVDYALNFSFDVVFHNWCNDGVVRGKWKING</sequence>
<protein>
    <submittedName>
        <fullName evidence="1">Uncharacterized protein</fullName>
    </submittedName>
</protein>
<dbReference type="Proteomes" id="UP001358586">
    <property type="component" value="Chromosome 3"/>
</dbReference>
<dbReference type="EMBL" id="JARKNE010000003">
    <property type="protein sequence ID" value="KAK5837874.1"/>
    <property type="molecule type" value="Genomic_DNA"/>
</dbReference>
<gene>
    <name evidence="1" type="ORF">PVK06_006601</name>
</gene>
<reference evidence="1 2" key="1">
    <citation type="submission" date="2023-03" db="EMBL/GenBank/DDBJ databases">
        <title>WGS of Gossypium arboreum.</title>
        <authorList>
            <person name="Yu D."/>
        </authorList>
    </citation>
    <scope>NUCLEOTIDE SEQUENCE [LARGE SCALE GENOMIC DNA]</scope>
    <source>
        <tissue evidence="1">Leaf</tissue>
    </source>
</reference>
<evidence type="ECO:0000313" key="2">
    <source>
        <dbReference type="Proteomes" id="UP001358586"/>
    </source>
</evidence>
<name>A0ABR0QFQ5_GOSAR</name>
<accession>A0ABR0QFQ5</accession>
<comment type="caution">
    <text evidence="1">The sequence shown here is derived from an EMBL/GenBank/DDBJ whole genome shotgun (WGS) entry which is preliminary data.</text>
</comment>
<organism evidence="1 2">
    <name type="scientific">Gossypium arboreum</name>
    <name type="common">Tree cotton</name>
    <name type="synonym">Gossypium nanking</name>
    <dbReference type="NCBI Taxonomy" id="29729"/>
    <lineage>
        <taxon>Eukaryota</taxon>
        <taxon>Viridiplantae</taxon>
        <taxon>Streptophyta</taxon>
        <taxon>Embryophyta</taxon>
        <taxon>Tracheophyta</taxon>
        <taxon>Spermatophyta</taxon>
        <taxon>Magnoliopsida</taxon>
        <taxon>eudicotyledons</taxon>
        <taxon>Gunneridae</taxon>
        <taxon>Pentapetalae</taxon>
        <taxon>rosids</taxon>
        <taxon>malvids</taxon>
        <taxon>Malvales</taxon>
        <taxon>Malvaceae</taxon>
        <taxon>Malvoideae</taxon>
        <taxon>Gossypium</taxon>
    </lineage>
</organism>